<dbReference type="GO" id="GO:0005096">
    <property type="term" value="F:GTPase activator activity"/>
    <property type="evidence" value="ECO:0007669"/>
    <property type="project" value="TreeGrafter"/>
</dbReference>
<sequence>ILPRLQRTQARMLVQLCLYIYCKCLWRFLKFALRKITGKCELQRICYSRKPGAQRTLKIESSLKSSRNELLQSAVITHMDDIERIVDNIMQLKKINPDTNPQFGISLQACLLQIVGYRTLIAEVERLRRDQYDSENPHHEETLLKLWTFLRPDVVLNGRVSKQWCEIGFQGEDPKTDFRGMGMLGLYNLVFFAEHDNTTARQVLFDSHQAKYRELTKEDVSKINAKEWEKKKFDQAIGFSFAIVGINITDLSYTLLVSGALKTHLYNVAPEAPSLFHFHKIFCYLMQQFHKFWIEEDPLDIMEFNRVREKFHQQIIKQLQNPDMTLCPRFAASENLMNL</sequence>
<dbReference type="STRING" id="75743.A0A401PKS4"/>
<dbReference type="Pfam" id="PF04727">
    <property type="entry name" value="ELMO_CED12"/>
    <property type="match status" value="1"/>
</dbReference>
<dbReference type="PANTHER" id="PTHR12771">
    <property type="entry name" value="ENGULFMENT AND CELL MOTILITY"/>
    <property type="match status" value="1"/>
</dbReference>
<feature type="domain" description="ELMO" evidence="1">
    <location>
        <begin position="138"/>
        <end position="319"/>
    </location>
</feature>
<dbReference type="EMBL" id="BFAA01000714">
    <property type="protein sequence ID" value="GCB73691.1"/>
    <property type="molecule type" value="Genomic_DNA"/>
</dbReference>
<dbReference type="InterPro" id="IPR050868">
    <property type="entry name" value="ELMO_domain-containing"/>
</dbReference>
<dbReference type="Proteomes" id="UP000288216">
    <property type="component" value="Unassembled WGS sequence"/>
</dbReference>
<comment type="caution">
    <text evidence="2">The sequence shown here is derived from an EMBL/GenBank/DDBJ whole genome shotgun (WGS) entry which is preliminary data.</text>
</comment>
<evidence type="ECO:0000259" key="1">
    <source>
        <dbReference type="PROSITE" id="PS51335"/>
    </source>
</evidence>
<dbReference type="PANTHER" id="PTHR12771:SF18">
    <property type="entry name" value="ELMO DOMAIN-CONTAINING PROTEIN 1"/>
    <property type="match status" value="1"/>
</dbReference>
<accession>A0A401PKS4</accession>
<evidence type="ECO:0000313" key="2">
    <source>
        <dbReference type="EMBL" id="GCB73691.1"/>
    </source>
</evidence>
<name>A0A401PKS4_SCYTO</name>
<organism evidence="2 3">
    <name type="scientific">Scyliorhinus torazame</name>
    <name type="common">Cloudy catshark</name>
    <name type="synonym">Catulus torazame</name>
    <dbReference type="NCBI Taxonomy" id="75743"/>
    <lineage>
        <taxon>Eukaryota</taxon>
        <taxon>Metazoa</taxon>
        <taxon>Chordata</taxon>
        <taxon>Craniata</taxon>
        <taxon>Vertebrata</taxon>
        <taxon>Chondrichthyes</taxon>
        <taxon>Elasmobranchii</taxon>
        <taxon>Galeomorphii</taxon>
        <taxon>Galeoidea</taxon>
        <taxon>Carcharhiniformes</taxon>
        <taxon>Scyliorhinidae</taxon>
        <taxon>Scyliorhinus</taxon>
    </lineage>
</organism>
<feature type="non-terminal residue" evidence="2">
    <location>
        <position position="1"/>
    </location>
</feature>
<dbReference type="PROSITE" id="PS51335">
    <property type="entry name" value="ELMO"/>
    <property type="match status" value="1"/>
</dbReference>
<reference evidence="2 3" key="1">
    <citation type="journal article" date="2018" name="Nat. Ecol. Evol.">
        <title>Shark genomes provide insights into elasmobranch evolution and the origin of vertebrates.</title>
        <authorList>
            <person name="Hara Y"/>
            <person name="Yamaguchi K"/>
            <person name="Onimaru K"/>
            <person name="Kadota M"/>
            <person name="Koyanagi M"/>
            <person name="Keeley SD"/>
            <person name="Tatsumi K"/>
            <person name="Tanaka K"/>
            <person name="Motone F"/>
            <person name="Kageyama Y"/>
            <person name="Nozu R"/>
            <person name="Adachi N"/>
            <person name="Nishimura O"/>
            <person name="Nakagawa R"/>
            <person name="Tanegashima C"/>
            <person name="Kiyatake I"/>
            <person name="Matsumoto R"/>
            <person name="Murakumo K"/>
            <person name="Nishida K"/>
            <person name="Terakita A"/>
            <person name="Kuratani S"/>
            <person name="Sato K"/>
            <person name="Hyodo S Kuraku.S."/>
        </authorList>
    </citation>
    <scope>NUCLEOTIDE SEQUENCE [LARGE SCALE GENOMIC DNA]</scope>
</reference>
<dbReference type="OrthoDB" id="67155at2759"/>
<protein>
    <recommendedName>
        <fullName evidence="1">ELMO domain-containing protein</fullName>
    </recommendedName>
</protein>
<dbReference type="AlphaFoldDB" id="A0A401PKS4"/>
<dbReference type="OMA" id="PRCRQIE"/>
<gene>
    <name evidence="2" type="ORF">scyTo_0002772</name>
</gene>
<evidence type="ECO:0000313" key="3">
    <source>
        <dbReference type="Proteomes" id="UP000288216"/>
    </source>
</evidence>
<proteinExistence type="predicted"/>
<dbReference type="InterPro" id="IPR006816">
    <property type="entry name" value="ELMO_dom"/>
</dbReference>
<keyword evidence="3" id="KW-1185">Reference proteome</keyword>